<keyword evidence="3" id="KW-1185">Reference proteome</keyword>
<dbReference type="AlphaFoldDB" id="B9TKK3"/>
<feature type="region of interest" description="Disordered" evidence="1">
    <location>
        <begin position="1"/>
        <end position="52"/>
    </location>
</feature>
<feature type="non-terminal residue" evidence="2">
    <location>
        <position position="87"/>
    </location>
</feature>
<feature type="compositionally biased region" description="Low complexity" evidence="1">
    <location>
        <begin position="16"/>
        <end position="27"/>
    </location>
</feature>
<evidence type="ECO:0000313" key="3">
    <source>
        <dbReference type="Proteomes" id="UP000008311"/>
    </source>
</evidence>
<dbReference type="Proteomes" id="UP000008311">
    <property type="component" value="Unassembled WGS sequence"/>
</dbReference>
<gene>
    <name evidence="2" type="ORF">RCOM_2134030</name>
</gene>
<dbReference type="InParanoid" id="B9TKK3"/>
<evidence type="ECO:0000256" key="1">
    <source>
        <dbReference type="SAM" id="MobiDB-lite"/>
    </source>
</evidence>
<protein>
    <submittedName>
        <fullName evidence="2">Uncharacterized protein</fullName>
    </submittedName>
</protein>
<evidence type="ECO:0000313" key="2">
    <source>
        <dbReference type="EMBL" id="EEF23613.1"/>
    </source>
</evidence>
<name>B9TKK3_RICCO</name>
<reference evidence="3" key="1">
    <citation type="journal article" date="2010" name="Nat. Biotechnol.">
        <title>Draft genome sequence of the oilseed species Ricinus communis.</title>
        <authorList>
            <person name="Chan A.P."/>
            <person name="Crabtree J."/>
            <person name="Zhao Q."/>
            <person name="Lorenzi H."/>
            <person name="Orvis J."/>
            <person name="Puiu D."/>
            <person name="Melake-Berhan A."/>
            <person name="Jones K.M."/>
            <person name="Redman J."/>
            <person name="Chen G."/>
            <person name="Cahoon E.B."/>
            <person name="Gedil M."/>
            <person name="Stanke M."/>
            <person name="Haas B.J."/>
            <person name="Wortman J.R."/>
            <person name="Fraser-Liggett C.M."/>
            <person name="Ravel J."/>
            <person name="Rabinowicz P.D."/>
        </authorList>
    </citation>
    <scope>NUCLEOTIDE SEQUENCE [LARGE SCALE GENOMIC DNA]</scope>
    <source>
        <strain evidence="3">cv. Hale</strain>
    </source>
</reference>
<feature type="compositionally biased region" description="Basic residues" evidence="1">
    <location>
        <begin position="32"/>
        <end position="41"/>
    </location>
</feature>
<sequence length="87" mass="9975">MSGRRHGLAAHPRYQRLAAGRLAGAGADQRHDRRHRRHHGQGQRAAGAQRHRALVDADVRILERATHVDRRAQRDHAHRLGVRLQRQ</sequence>
<organism evidence="2 3">
    <name type="scientific">Ricinus communis</name>
    <name type="common">Castor bean</name>
    <dbReference type="NCBI Taxonomy" id="3988"/>
    <lineage>
        <taxon>Eukaryota</taxon>
        <taxon>Viridiplantae</taxon>
        <taxon>Streptophyta</taxon>
        <taxon>Embryophyta</taxon>
        <taxon>Tracheophyta</taxon>
        <taxon>Spermatophyta</taxon>
        <taxon>Magnoliopsida</taxon>
        <taxon>eudicotyledons</taxon>
        <taxon>Gunneridae</taxon>
        <taxon>Pentapetalae</taxon>
        <taxon>rosids</taxon>
        <taxon>fabids</taxon>
        <taxon>Malpighiales</taxon>
        <taxon>Euphorbiaceae</taxon>
        <taxon>Acalyphoideae</taxon>
        <taxon>Acalypheae</taxon>
        <taxon>Ricinus</taxon>
    </lineage>
</organism>
<accession>B9TKK3</accession>
<dbReference type="EMBL" id="EQ985403">
    <property type="protein sequence ID" value="EEF23613.1"/>
    <property type="molecule type" value="Genomic_DNA"/>
</dbReference>
<proteinExistence type="predicted"/>